<name>I4VY57_9GAMM</name>
<dbReference type="EMBL" id="AJXT01000036">
    <property type="protein sequence ID" value="EIL92148.1"/>
    <property type="molecule type" value="Genomic_DNA"/>
</dbReference>
<evidence type="ECO:0000259" key="2">
    <source>
        <dbReference type="Pfam" id="PF11127"/>
    </source>
</evidence>
<proteinExistence type="predicted"/>
<keyword evidence="1" id="KW-0472">Membrane</keyword>
<feature type="domain" description="Inner membrane protein YgaP-like transmembrane" evidence="2">
    <location>
        <begin position="2"/>
        <end position="55"/>
    </location>
</feature>
<sequence length="68" mass="7238">MNIDRVVFAFAGSVILLSVALGHFVSPWWLLLSVFVGANLLQSAFTGFCPLARILARLGLKPGCAFGS</sequence>
<evidence type="ECO:0000256" key="1">
    <source>
        <dbReference type="SAM" id="Phobius"/>
    </source>
</evidence>
<keyword evidence="1" id="KW-1133">Transmembrane helix</keyword>
<keyword evidence="1" id="KW-0812">Transmembrane</keyword>
<feature type="transmembrane region" description="Helical" evidence="1">
    <location>
        <begin position="32"/>
        <end position="52"/>
    </location>
</feature>
<evidence type="ECO:0000313" key="4">
    <source>
        <dbReference type="Proteomes" id="UP000003226"/>
    </source>
</evidence>
<dbReference type="AlphaFoldDB" id="I4VY57"/>
<dbReference type="STRING" id="1163407.UU7_11779"/>
<dbReference type="PATRIC" id="fig|1163407.3.peg.2360"/>
<gene>
    <name evidence="3" type="ORF">UU7_11779</name>
</gene>
<reference evidence="3 4" key="1">
    <citation type="journal article" date="2012" name="J. Bacteriol.">
        <title>Genome sequences for six rhodanobacter strains, isolated from soils and the terrestrial subsurface, with variable denitrification capabilities.</title>
        <authorList>
            <person name="Kostka J.E."/>
            <person name="Green S.J."/>
            <person name="Rishishwar L."/>
            <person name="Prakash O."/>
            <person name="Katz L.S."/>
            <person name="Marino-Ramirez L."/>
            <person name="Jordan I.K."/>
            <person name="Munk C."/>
            <person name="Ivanova N."/>
            <person name="Mikhailova N."/>
            <person name="Watson D.B."/>
            <person name="Brown S.D."/>
            <person name="Palumbo A.V."/>
            <person name="Brooks S.C."/>
        </authorList>
    </citation>
    <scope>NUCLEOTIDE SEQUENCE [LARGE SCALE GENOMIC DNA]</scope>
    <source>
        <strain evidence="3 4">B39</strain>
    </source>
</reference>
<dbReference type="Pfam" id="PF11127">
    <property type="entry name" value="YgaP-like_TM"/>
    <property type="match status" value="1"/>
</dbReference>
<dbReference type="InterPro" id="IPR021309">
    <property type="entry name" value="YgaP-like_TM"/>
</dbReference>
<organism evidence="3 4">
    <name type="scientific">Rhodanobacter spathiphylli B39</name>
    <dbReference type="NCBI Taxonomy" id="1163407"/>
    <lineage>
        <taxon>Bacteria</taxon>
        <taxon>Pseudomonadati</taxon>
        <taxon>Pseudomonadota</taxon>
        <taxon>Gammaproteobacteria</taxon>
        <taxon>Lysobacterales</taxon>
        <taxon>Rhodanobacteraceae</taxon>
        <taxon>Rhodanobacter</taxon>
    </lineage>
</organism>
<accession>I4VY57</accession>
<keyword evidence="4" id="KW-1185">Reference proteome</keyword>
<dbReference type="Proteomes" id="UP000003226">
    <property type="component" value="Unassembled WGS sequence"/>
</dbReference>
<dbReference type="OrthoDB" id="9799383at2"/>
<protein>
    <recommendedName>
        <fullName evidence="2">Inner membrane protein YgaP-like transmembrane domain-containing protein</fullName>
    </recommendedName>
</protein>
<comment type="caution">
    <text evidence="3">The sequence shown here is derived from an EMBL/GenBank/DDBJ whole genome shotgun (WGS) entry which is preliminary data.</text>
</comment>
<dbReference type="RefSeq" id="WP_007808534.1">
    <property type="nucleotide sequence ID" value="NZ_AJXT01000036.1"/>
</dbReference>
<dbReference type="Gene3D" id="6.10.140.1340">
    <property type="match status" value="1"/>
</dbReference>
<evidence type="ECO:0000313" key="3">
    <source>
        <dbReference type="EMBL" id="EIL92148.1"/>
    </source>
</evidence>
<dbReference type="eggNOG" id="ENOG5032YCZ">
    <property type="taxonomic scope" value="Bacteria"/>
</dbReference>